<feature type="domain" description="GFO/IDH/MocA-like oxidoreductase" evidence="2">
    <location>
        <begin position="127"/>
        <end position="237"/>
    </location>
</feature>
<dbReference type="PANTHER" id="PTHR43377">
    <property type="entry name" value="BILIVERDIN REDUCTASE A"/>
    <property type="match status" value="1"/>
</dbReference>
<sequence>MKKIRTAVVGLNMGLQHAYAFHSAERADLRWVVDLDEEKAAKLAGELGCKYTSDWLSIMDDIDAVSICTPHHLHADQSILALKAGKHVLLEKPLANTEEDCLRVIKAAEENNTILMMAYVIRFLPIIRKLKDIIITEEFGKPFNANCWIEGFIPPMPGSWLSRKETLGGGVLFSHGCHYIDLLVWLLGKPVKVSTLGTRTGTEWMEGEGTAHSTMLFESGALGYLETSWGMQFAERRALMHIHTPKALLIVSSDLTTLEAVTEKGRQTLMTHNSHTSPGSFVSGEIEHFLDCIEFGKKPETDGHDALKSLRAIWAMYEVIKC</sequence>
<feature type="domain" description="Gfo/Idh/MocA-like oxidoreductase N-terminal" evidence="1">
    <location>
        <begin position="4"/>
        <end position="119"/>
    </location>
</feature>
<gene>
    <name evidence="3" type="ORF">J2Z66_006567</name>
</gene>
<name>A0ABS4J504_9BACL</name>
<evidence type="ECO:0000313" key="4">
    <source>
        <dbReference type="Proteomes" id="UP001519287"/>
    </source>
</evidence>
<protein>
    <submittedName>
        <fullName evidence="3">Dehydrogenase</fullName>
    </submittedName>
</protein>
<dbReference type="InterPro" id="IPR051450">
    <property type="entry name" value="Gfo/Idh/MocA_Oxidoreductases"/>
</dbReference>
<dbReference type="Proteomes" id="UP001519287">
    <property type="component" value="Unassembled WGS sequence"/>
</dbReference>
<proteinExistence type="predicted"/>
<dbReference type="SUPFAM" id="SSF51735">
    <property type="entry name" value="NAD(P)-binding Rossmann-fold domains"/>
    <property type="match status" value="1"/>
</dbReference>
<dbReference type="EMBL" id="JAGGLB010000029">
    <property type="protein sequence ID" value="MBP1994926.1"/>
    <property type="molecule type" value="Genomic_DNA"/>
</dbReference>
<dbReference type="Pfam" id="PF22725">
    <property type="entry name" value="GFO_IDH_MocA_C3"/>
    <property type="match status" value="1"/>
</dbReference>
<evidence type="ECO:0000259" key="1">
    <source>
        <dbReference type="Pfam" id="PF01408"/>
    </source>
</evidence>
<dbReference type="InterPro" id="IPR055170">
    <property type="entry name" value="GFO_IDH_MocA-like_dom"/>
</dbReference>
<dbReference type="Gene3D" id="3.30.360.10">
    <property type="entry name" value="Dihydrodipicolinate Reductase, domain 2"/>
    <property type="match status" value="1"/>
</dbReference>
<organism evidence="3 4">
    <name type="scientific">Paenibacillus eucommiae</name>
    <dbReference type="NCBI Taxonomy" id="1355755"/>
    <lineage>
        <taxon>Bacteria</taxon>
        <taxon>Bacillati</taxon>
        <taxon>Bacillota</taxon>
        <taxon>Bacilli</taxon>
        <taxon>Bacillales</taxon>
        <taxon>Paenibacillaceae</taxon>
        <taxon>Paenibacillus</taxon>
    </lineage>
</organism>
<evidence type="ECO:0000259" key="2">
    <source>
        <dbReference type="Pfam" id="PF22725"/>
    </source>
</evidence>
<keyword evidence="4" id="KW-1185">Reference proteome</keyword>
<dbReference type="PANTHER" id="PTHR43377:SF1">
    <property type="entry name" value="BILIVERDIN REDUCTASE A"/>
    <property type="match status" value="1"/>
</dbReference>
<reference evidence="3 4" key="1">
    <citation type="submission" date="2021-03" db="EMBL/GenBank/DDBJ databases">
        <title>Genomic Encyclopedia of Type Strains, Phase IV (KMG-IV): sequencing the most valuable type-strain genomes for metagenomic binning, comparative biology and taxonomic classification.</title>
        <authorList>
            <person name="Goeker M."/>
        </authorList>
    </citation>
    <scope>NUCLEOTIDE SEQUENCE [LARGE SCALE GENOMIC DNA]</scope>
    <source>
        <strain evidence="3 4">DSM 26048</strain>
    </source>
</reference>
<dbReference type="SUPFAM" id="SSF55347">
    <property type="entry name" value="Glyceraldehyde-3-phosphate dehydrogenase-like, C-terminal domain"/>
    <property type="match status" value="1"/>
</dbReference>
<dbReference type="RefSeq" id="WP_209976753.1">
    <property type="nucleotide sequence ID" value="NZ_JAGGLB010000029.1"/>
</dbReference>
<dbReference type="InterPro" id="IPR036291">
    <property type="entry name" value="NAD(P)-bd_dom_sf"/>
</dbReference>
<evidence type="ECO:0000313" key="3">
    <source>
        <dbReference type="EMBL" id="MBP1994926.1"/>
    </source>
</evidence>
<comment type="caution">
    <text evidence="3">The sequence shown here is derived from an EMBL/GenBank/DDBJ whole genome shotgun (WGS) entry which is preliminary data.</text>
</comment>
<dbReference type="Pfam" id="PF01408">
    <property type="entry name" value="GFO_IDH_MocA"/>
    <property type="match status" value="1"/>
</dbReference>
<dbReference type="InterPro" id="IPR000683">
    <property type="entry name" value="Gfo/Idh/MocA-like_OxRdtase_N"/>
</dbReference>
<dbReference type="Gene3D" id="3.40.50.720">
    <property type="entry name" value="NAD(P)-binding Rossmann-like Domain"/>
    <property type="match status" value="1"/>
</dbReference>
<accession>A0ABS4J504</accession>